<organism evidence="6 7">
    <name type="scientific">Papaver atlanticum</name>
    <dbReference type="NCBI Taxonomy" id="357466"/>
    <lineage>
        <taxon>Eukaryota</taxon>
        <taxon>Viridiplantae</taxon>
        <taxon>Streptophyta</taxon>
        <taxon>Embryophyta</taxon>
        <taxon>Tracheophyta</taxon>
        <taxon>Spermatophyta</taxon>
        <taxon>Magnoliopsida</taxon>
        <taxon>Ranunculales</taxon>
        <taxon>Papaveraceae</taxon>
        <taxon>Papaveroideae</taxon>
        <taxon>Papaver</taxon>
    </lineage>
</organism>
<dbReference type="SUPFAM" id="SSF57903">
    <property type="entry name" value="FYVE/PHD zinc finger"/>
    <property type="match status" value="1"/>
</dbReference>
<dbReference type="PANTHER" id="PTHR46201">
    <property type="entry name" value="PHD FINGER PROTEIN MALE MEIOCYTE DEATH 1-RELATED"/>
    <property type="match status" value="1"/>
</dbReference>
<dbReference type="AlphaFoldDB" id="A0AAD4SXI5"/>
<comment type="caution">
    <text evidence="6">The sequence shown here is derived from an EMBL/GenBank/DDBJ whole genome shotgun (WGS) entry which is preliminary data.</text>
</comment>
<feature type="compositionally biased region" description="Basic and acidic residues" evidence="3">
    <location>
        <begin position="352"/>
        <end position="362"/>
    </location>
</feature>
<dbReference type="InterPro" id="IPR059080">
    <property type="entry name" value="WHD_PTC1"/>
</dbReference>
<feature type="domain" description="PTC1-like winged helix-turn-helix" evidence="5">
    <location>
        <begin position="392"/>
        <end position="467"/>
    </location>
</feature>
<dbReference type="InterPro" id="IPR011011">
    <property type="entry name" value="Znf_FYVE_PHD"/>
</dbReference>
<feature type="region of interest" description="Disordered" evidence="3">
    <location>
        <begin position="339"/>
        <end position="369"/>
    </location>
</feature>
<dbReference type="EMBL" id="JAJJMB010008071">
    <property type="protein sequence ID" value="KAI3926130.1"/>
    <property type="molecule type" value="Genomic_DNA"/>
</dbReference>
<evidence type="ECO:0000256" key="3">
    <source>
        <dbReference type="SAM" id="MobiDB-lite"/>
    </source>
</evidence>
<protein>
    <recommendedName>
        <fullName evidence="8">Zinc finger PHD-type domain-containing protein</fullName>
    </recommendedName>
</protein>
<dbReference type="InterPro" id="IPR057765">
    <property type="entry name" value="MS1-like_ubiquitin"/>
</dbReference>
<evidence type="ECO:0000259" key="4">
    <source>
        <dbReference type="Pfam" id="PF25565"/>
    </source>
</evidence>
<evidence type="ECO:0000313" key="6">
    <source>
        <dbReference type="EMBL" id="KAI3926130.1"/>
    </source>
</evidence>
<evidence type="ECO:0000259" key="5">
    <source>
        <dbReference type="Pfam" id="PF25874"/>
    </source>
</evidence>
<name>A0AAD4SXI5_9MAGN</name>
<dbReference type="Proteomes" id="UP001202328">
    <property type="component" value="Unassembled WGS sequence"/>
</dbReference>
<keyword evidence="2" id="KW-0862">Zinc</keyword>
<evidence type="ECO:0000256" key="1">
    <source>
        <dbReference type="ARBA" id="ARBA00022771"/>
    </source>
</evidence>
<accession>A0AAD4SXI5</accession>
<feature type="domain" description="PHD finger protein MALE STERILITY 1-like ubiquitin-like" evidence="4">
    <location>
        <begin position="671"/>
        <end position="752"/>
    </location>
</feature>
<keyword evidence="1" id="KW-0863">Zinc-finger</keyword>
<dbReference type="GO" id="GO:0008270">
    <property type="term" value="F:zinc ion binding"/>
    <property type="evidence" value="ECO:0007669"/>
    <property type="project" value="UniProtKB-KW"/>
</dbReference>
<evidence type="ECO:0000313" key="7">
    <source>
        <dbReference type="Proteomes" id="UP001202328"/>
    </source>
</evidence>
<evidence type="ECO:0008006" key="8">
    <source>
        <dbReference type="Google" id="ProtNLM"/>
    </source>
</evidence>
<keyword evidence="7" id="KW-1185">Reference proteome</keyword>
<dbReference type="InterPro" id="IPR013083">
    <property type="entry name" value="Znf_RING/FYVE/PHD"/>
</dbReference>
<dbReference type="Gene3D" id="3.30.40.10">
    <property type="entry name" value="Zinc/RING finger domain, C3HC4 (zinc finger)"/>
    <property type="match status" value="1"/>
</dbReference>
<sequence>METRSKKQENLLEKFLIKNCNKKRKFKETKQYGFHTFGEPGYPSDFTGTFRQNIRKFIKKCGEEEGVDFEGWPTWCTLLVNEKMKDADGGRVMVPLYTIEERVKHSKKPFCDQCRSSGWGHHFVSKRRYHLIIPVQDEWHKFPNISLFDQTHLLHGLIHCNGFGHLLSINGFEGGSKFLSGQEIMDLWDRICTALKVRKISVEDVSKKGSMDLRLLYGVADGRTWFGRWGYKFCRGSFNVTKNSYDTAIRMLSWLNLDKIIKDSGNKDVENIIGTYRELSDTKLITMKDLLRFMLFACKALAGDSKPHSVIKPITGSLDKDSKPHSVIKPITGSLQESLPFQDVSSKHGNRKNKDNDSKSRENYSNSSNNISTKKICSCSMSVSFAEEMPSRWPAKRLEYAAEVIMGALREKDSGMSRQEVRDAARVHIGDTGLLDFVLKSSDNLIVGDYFVSRSRNTDTHTFEFKSCKCRNLISFAAEEANGNWPARRLEDAADIIVNALKKERSRMSREELKEAARLNIGDTGLLDYVLKSINNVIVGEYVVRRVTNPRTKKFEFAIHELHGEDVCKAPESTSSGPVAAGKAPESTSSGPVAAPLTDTTTSTATSAAHITYTTPGLDLYNDVLFLYREVLLQGYDEKIITDLSSRQLSARAVLGGKHFVKEWPLSDEDDNFLSFVCRLKPSLFEDGQKYELSRSFSPPGELVVVPLCTTIGELKKEIQWAFRDTYCLLENFDVTEIEGAEGLDEGEVVSFAGDVWVLGNGLGEGSDRLKYEGGIDSWTIDCSCGAKDVGGERMVTCSICEVGKHTRCIDIDNAEAVPWLYLCADCNAAVQLFKLLQGT</sequence>
<evidence type="ECO:0000256" key="2">
    <source>
        <dbReference type="ARBA" id="ARBA00022833"/>
    </source>
</evidence>
<feature type="domain" description="PTC1-like winged helix-turn-helix" evidence="5">
    <location>
        <begin position="485"/>
        <end position="561"/>
    </location>
</feature>
<dbReference type="PANTHER" id="PTHR46201:SF9">
    <property type="entry name" value="PHD FINGER PROTEIN MALE MEIOCYTE DEATH 1"/>
    <property type="match status" value="1"/>
</dbReference>
<keyword evidence="1" id="KW-0479">Metal-binding</keyword>
<gene>
    <name evidence="6" type="ORF">MKW98_028266</name>
</gene>
<reference evidence="6" key="1">
    <citation type="submission" date="2022-04" db="EMBL/GenBank/DDBJ databases">
        <title>A functionally conserved STORR gene fusion in Papaver species that diverged 16.8 million years ago.</title>
        <authorList>
            <person name="Catania T."/>
        </authorList>
    </citation>
    <scope>NUCLEOTIDE SEQUENCE</scope>
    <source>
        <strain evidence="6">S-188037</strain>
    </source>
</reference>
<proteinExistence type="predicted"/>
<dbReference type="Pfam" id="PF25874">
    <property type="entry name" value="WHD_plant_repro"/>
    <property type="match status" value="2"/>
</dbReference>
<feature type="region of interest" description="Disordered" evidence="3">
    <location>
        <begin position="568"/>
        <end position="601"/>
    </location>
</feature>
<dbReference type="Pfam" id="PF25565">
    <property type="entry name" value="Ubiquitin_At1g33420"/>
    <property type="match status" value="1"/>
</dbReference>